<dbReference type="Proteomes" id="UP001262767">
    <property type="component" value="Unassembled WGS sequence"/>
</dbReference>
<name>A0AAW8LNM2_ACILW</name>
<accession>A0AAW8LNM2</accession>
<dbReference type="EMBL" id="JAVDSC010000012">
    <property type="protein sequence ID" value="MDR6630384.1"/>
    <property type="molecule type" value="Genomic_DNA"/>
</dbReference>
<gene>
    <name evidence="1" type="ORF">J2X86_002439</name>
</gene>
<sequence>MRIMLADGQFIGTDRFISGVLRSDLLPIPVTLEFQTLLTPEIDAQLQEKSVIRIGDNYLELIIVKRVVDTAGFLKDDKLLSIGAYIAVLNGCERLIEPARKATYLEGTTIGAALRASGNKLKVKEDVPLYHYFCAVGATPSYEIARKCGEEAAVIYCSDEGKIIVKRLSQILNQDPALELDDTAVKWIKNQTHLNHVIPSYQTVNADGSTIEGELKVGAKTAFYPNLDSRRLKNLSTVLVTRGTVMRTYNPDFMAGDVVKVKDKKYVILTAAHRFDTGVLGGPTVSASKFWLAEVVSL</sequence>
<reference evidence="1" key="1">
    <citation type="submission" date="2023-07" db="EMBL/GenBank/DDBJ databases">
        <title>Sorghum-associated microbial communities from plants grown in Nebraska, USA.</title>
        <authorList>
            <person name="Schachtman D."/>
        </authorList>
    </citation>
    <scope>NUCLEOTIDE SEQUENCE</scope>
    <source>
        <strain evidence="1">BE44</strain>
    </source>
</reference>
<proteinExistence type="predicted"/>
<evidence type="ECO:0000313" key="2">
    <source>
        <dbReference type="Proteomes" id="UP001262767"/>
    </source>
</evidence>
<protein>
    <recommendedName>
        <fullName evidence="3">Phage tail protein</fullName>
    </recommendedName>
</protein>
<evidence type="ECO:0008006" key="3">
    <source>
        <dbReference type="Google" id="ProtNLM"/>
    </source>
</evidence>
<dbReference type="RefSeq" id="WP_310077884.1">
    <property type="nucleotide sequence ID" value="NZ_JAVDSC010000012.1"/>
</dbReference>
<comment type="caution">
    <text evidence="1">The sequence shown here is derived from an EMBL/GenBank/DDBJ whole genome shotgun (WGS) entry which is preliminary data.</text>
</comment>
<organism evidence="1 2">
    <name type="scientific">Acinetobacter lwoffii</name>
    <dbReference type="NCBI Taxonomy" id="28090"/>
    <lineage>
        <taxon>Bacteria</taxon>
        <taxon>Pseudomonadati</taxon>
        <taxon>Pseudomonadota</taxon>
        <taxon>Gammaproteobacteria</taxon>
        <taxon>Moraxellales</taxon>
        <taxon>Moraxellaceae</taxon>
        <taxon>Acinetobacter</taxon>
    </lineage>
</organism>
<evidence type="ECO:0000313" key="1">
    <source>
        <dbReference type="EMBL" id="MDR6630384.1"/>
    </source>
</evidence>
<dbReference type="AlphaFoldDB" id="A0AAW8LNM2"/>